<dbReference type="RefSeq" id="WP_207860423.1">
    <property type="nucleotide sequence ID" value="NZ_JAFREP010000017.1"/>
</dbReference>
<reference evidence="1" key="1">
    <citation type="submission" date="2021-03" db="EMBL/GenBank/DDBJ databases">
        <authorList>
            <person name="Wang G."/>
        </authorList>
    </citation>
    <scope>NUCLEOTIDE SEQUENCE</scope>
    <source>
        <strain evidence="1">KCTC 12899</strain>
    </source>
</reference>
<dbReference type="Proteomes" id="UP000664417">
    <property type="component" value="Unassembled WGS sequence"/>
</dbReference>
<name>A0A8J7QLG6_9BACT</name>
<accession>A0A8J7QLG6</accession>
<protein>
    <submittedName>
        <fullName evidence="1">Uncharacterized protein</fullName>
    </submittedName>
</protein>
<keyword evidence="2" id="KW-1185">Reference proteome</keyword>
<dbReference type="AlphaFoldDB" id="A0A8J7QLG6"/>
<gene>
    <name evidence="1" type="ORF">J3U88_18475</name>
</gene>
<evidence type="ECO:0000313" key="1">
    <source>
        <dbReference type="EMBL" id="MBO1320468.1"/>
    </source>
</evidence>
<dbReference type="EMBL" id="JAFREP010000017">
    <property type="protein sequence ID" value="MBO1320468.1"/>
    <property type="molecule type" value="Genomic_DNA"/>
</dbReference>
<organism evidence="1 2">
    <name type="scientific">Acanthopleuribacter pedis</name>
    <dbReference type="NCBI Taxonomy" id="442870"/>
    <lineage>
        <taxon>Bacteria</taxon>
        <taxon>Pseudomonadati</taxon>
        <taxon>Acidobacteriota</taxon>
        <taxon>Holophagae</taxon>
        <taxon>Acanthopleuribacterales</taxon>
        <taxon>Acanthopleuribacteraceae</taxon>
        <taxon>Acanthopleuribacter</taxon>
    </lineage>
</organism>
<proteinExistence type="predicted"/>
<sequence>MFHGTVIRLALGFWAFFLSSPFLWSQITPTDVHRLASDINYSVKRAYDINQTFEKIPLSQSIKPRNVYQKVCYLHLEYGQLHPGFTNQARINGLLNRDTKTIGPGDVYRLLDEVAEDLKKRGEYTAAPRSRGSKSPSDVFQMLRAVSHTLKTAAGQTQKTAYWGPSRVFMLNYTKIQPILTNLAETRGTQRDAFQLPKEAAENITPQHIFAFQLTLYAEIARYYQTSAGYQPIEFAPFSDFANLSPEDVFDLSLIILGELKVLHGSYDQGAETFEAWRNSVGMVKPGHVYYLLRYNFFLAVQTLK</sequence>
<comment type="caution">
    <text evidence="1">The sequence shown here is derived from an EMBL/GenBank/DDBJ whole genome shotgun (WGS) entry which is preliminary data.</text>
</comment>
<evidence type="ECO:0000313" key="2">
    <source>
        <dbReference type="Proteomes" id="UP000664417"/>
    </source>
</evidence>